<protein>
    <submittedName>
        <fullName evidence="2">Uncharacterized protein</fullName>
    </submittedName>
</protein>
<feature type="region of interest" description="Disordered" evidence="1">
    <location>
        <begin position="458"/>
        <end position="518"/>
    </location>
</feature>
<feature type="compositionally biased region" description="Polar residues" evidence="1">
    <location>
        <begin position="290"/>
        <end position="299"/>
    </location>
</feature>
<dbReference type="EMBL" id="LWDD02001358">
    <property type="protein sequence ID" value="KAE8248850.1"/>
    <property type="molecule type" value="Genomic_DNA"/>
</dbReference>
<sequence length="691" mass="71438">MFGGIGNGAFGSGGPFSSSAASSSSSSAHAAHAHAGALFGAAYDPTLTSAALGALGSPLARDEHHQQRSAGLAVQPPPPPPPSSAAAAASTSTSTFPFYDTKKLPQSSSLSSNNSSSVNSNTNTNTNRPNQTPPFAHVLPTETLQRVREFRYINLVELLPAIRLQRRMAGDSSALPYTPPIPDDGSLPDENLTPREWELAVSYLPRLASSLGAEQAHVDALLALNAQIVNHPLREWYQRAIARWHARQRREWVCSLYAFALDKPSNEHLQELVWEERDRAADWQSYATASHPYRQQSTEIGPGPNGNGILGPTSPTASVPPQNAYSSESAQQPVHPPPTAYNNTTGGPDRSGSGPGTRVASQHSHSHSSVHVNEGGQALGSNPAAAALGGGPGVAPRSSTVGMAAAGGGGGGGAHATGMVSNHAGVGLSSQPMSPRSVILSPPLSSLMALTPGSMPLSLSGINGTGTAETGPSQQQLDVQSNSTPTPAVPDPSSRTGSGRSGAGAGAGTGTGGGNRQPALDDLPFPCFVCGSTRGHDHRTCNSPYLFNGQSSITHRVGAEAKVVFRDSGRTACLDFNMAVGCAKRHTHPEREHRCTICGSGRHGLNGCPALRPGHLLEGGGEHAGGGGAERERERERDRGERDRERDRRRRGGPGRSNHHHQTVSGGGGGGTGTGGFKMTPSVSASGSANH</sequence>
<feature type="compositionally biased region" description="Basic residues" evidence="1">
    <location>
        <begin position="647"/>
        <end position="662"/>
    </location>
</feature>
<proteinExistence type="predicted"/>
<evidence type="ECO:0000313" key="3">
    <source>
        <dbReference type="Proteomes" id="UP000077671"/>
    </source>
</evidence>
<feature type="compositionally biased region" description="Polar residues" evidence="1">
    <location>
        <begin position="460"/>
        <end position="486"/>
    </location>
</feature>
<feature type="compositionally biased region" description="Gly residues" evidence="1">
    <location>
        <begin position="665"/>
        <end position="676"/>
    </location>
</feature>
<feature type="region of interest" description="Disordered" evidence="1">
    <location>
        <begin position="290"/>
        <end position="395"/>
    </location>
</feature>
<feature type="compositionally biased region" description="Low complexity" evidence="1">
    <location>
        <begin position="84"/>
        <end position="95"/>
    </location>
</feature>
<feature type="region of interest" description="Disordered" evidence="1">
    <location>
        <begin position="60"/>
        <end position="136"/>
    </location>
</feature>
<gene>
    <name evidence="2" type="ORF">A4X03_0g6697</name>
</gene>
<comment type="caution">
    <text evidence="2">The sequence shown here is derived from an EMBL/GenBank/DDBJ whole genome shotgun (WGS) entry which is preliminary data.</text>
</comment>
<reference evidence="2" key="2">
    <citation type="journal article" date="2019" name="IMA Fungus">
        <title>Genome sequencing and comparison of five Tilletia species to identify candidate genes for the detection of regulated species infecting wheat.</title>
        <authorList>
            <person name="Nguyen H.D.T."/>
            <person name="Sultana T."/>
            <person name="Kesanakurti P."/>
            <person name="Hambleton S."/>
        </authorList>
    </citation>
    <scope>NUCLEOTIDE SEQUENCE</scope>
    <source>
        <strain evidence="2">DAOMC 238032</strain>
    </source>
</reference>
<feature type="compositionally biased region" description="Low complexity" evidence="1">
    <location>
        <begin position="15"/>
        <end position="31"/>
    </location>
</feature>
<reference evidence="2" key="1">
    <citation type="submission" date="2016-04" db="EMBL/GenBank/DDBJ databases">
        <authorList>
            <person name="Nguyen H.D."/>
            <person name="Kesanakurti P."/>
            <person name="Cullis J."/>
            <person name="Levesque C.A."/>
            <person name="Hambleton S."/>
        </authorList>
    </citation>
    <scope>NUCLEOTIDE SEQUENCE</scope>
    <source>
        <strain evidence="2">DAOMC 238032</strain>
    </source>
</reference>
<feature type="compositionally biased region" description="Polar residues" evidence="1">
    <location>
        <begin position="313"/>
        <end position="332"/>
    </location>
</feature>
<feature type="compositionally biased region" description="Basic and acidic residues" evidence="1">
    <location>
        <begin position="629"/>
        <end position="646"/>
    </location>
</feature>
<name>A0A177UAN2_9BASI</name>
<evidence type="ECO:0000256" key="1">
    <source>
        <dbReference type="SAM" id="MobiDB-lite"/>
    </source>
</evidence>
<evidence type="ECO:0000313" key="2">
    <source>
        <dbReference type="EMBL" id="KAE8248850.1"/>
    </source>
</evidence>
<feature type="region of interest" description="Disordered" evidence="1">
    <location>
        <begin position="11"/>
        <end position="31"/>
    </location>
</feature>
<dbReference type="Proteomes" id="UP000077671">
    <property type="component" value="Unassembled WGS sequence"/>
</dbReference>
<dbReference type="AlphaFoldDB" id="A0A177UAN2"/>
<accession>A0A177UAN2</accession>
<organism evidence="2 3">
    <name type="scientific">Tilletia caries</name>
    <name type="common">wheat bunt fungus</name>
    <dbReference type="NCBI Taxonomy" id="13290"/>
    <lineage>
        <taxon>Eukaryota</taxon>
        <taxon>Fungi</taxon>
        <taxon>Dikarya</taxon>
        <taxon>Basidiomycota</taxon>
        <taxon>Ustilaginomycotina</taxon>
        <taxon>Exobasidiomycetes</taxon>
        <taxon>Tilletiales</taxon>
        <taxon>Tilletiaceae</taxon>
        <taxon>Tilletia</taxon>
    </lineage>
</organism>
<feature type="region of interest" description="Disordered" evidence="1">
    <location>
        <begin position="616"/>
        <end position="691"/>
    </location>
</feature>
<feature type="compositionally biased region" description="Low complexity" evidence="1">
    <location>
        <begin position="107"/>
        <end position="127"/>
    </location>
</feature>
<feature type="compositionally biased region" description="Gly residues" evidence="1">
    <location>
        <begin position="499"/>
        <end position="515"/>
    </location>
</feature>
<feature type="compositionally biased region" description="Polar residues" evidence="1">
    <location>
        <begin position="681"/>
        <end position="691"/>
    </location>
</feature>
<feature type="compositionally biased region" description="Gly residues" evidence="1">
    <location>
        <begin position="617"/>
        <end position="628"/>
    </location>
</feature>